<gene>
    <name evidence="2" type="ORF">RRF57_002829</name>
</gene>
<sequence length="335" mass="37471">MGAMAEPEGWLKVSQYMLRILSDSSCQHIFHALGLRFEITIHPDREGERIIVYGLENPAKNDGDPEVTAQLGLGDCFEREFDLYIGFGDEDQGLRDHVLLPNGSSLSQCINALRRQTRATGCRRQSTNADPCEISALGFIAQILSGATQTKLDKGKGIENPGGRHQYVYSESYPEPAQNEPSPSYYDNAIRAGYNRIFTREAVVGFLESCLNLAQNDPFFPYTNVTPTEVESSEAKESEPLVKSTRVPRELSDKEVANMLAMDARLRDMLGMNNEQVSQSVEEADTESTEEVETNPVEEKETKPAEKKETKPAQSAGISNKKQKKIQRRHKPPKW</sequence>
<evidence type="ECO:0000256" key="1">
    <source>
        <dbReference type="SAM" id="MobiDB-lite"/>
    </source>
</evidence>
<feature type="compositionally biased region" description="Acidic residues" evidence="1">
    <location>
        <begin position="282"/>
        <end position="293"/>
    </location>
</feature>
<keyword evidence="3" id="KW-1185">Reference proteome</keyword>
<comment type="caution">
    <text evidence="2">The sequence shown here is derived from an EMBL/GenBank/DDBJ whole genome shotgun (WGS) entry which is preliminary data.</text>
</comment>
<organism evidence="2 3">
    <name type="scientific">Xylaria bambusicola</name>
    <dbReference type="NCBI Taxonomy" id="326684"/>
    <lineage>
        <taxon>Eukaryota</taxon>
        <taxon>Fungi</taxon>
        <taxon>Dikarya</taxon>
        <taxon>Ascomycota</taxon>
        <taxon>Pezizomycotina</taxon>
        <taxon>Sordariomycetes</taxon>
        <taxon>Xylariomycetidae</taxon>
        <taxon>Xylariales</taxon>
        <taxon>Xylariaceae</taxon>
        <taxon>Xylaria</taxon>
    </lineage>
</organism>
<dbReference type="Proteomes" id="UP001305414">
    <property type="component" value="Unassembled WGS sequence"/>
</dbReference>
<reference evidence="2 3" key="1">
    <citation type="submission" date="2023-10" db="EMBL/GenBank/DDBJ databases">
        <title>Draft genome sequence of Xylaria bambusicola isolate GMP-LS, the root and basal stem rot pathogen of sugarcane in Indonesia.</title>
        <authorList>
            <person name="Selvaraj P."/>
            <person name="Muralishankar V."/>
            <person name="Muruganantham S."/>
            <person name="Sp S."/>
            <person name="Haryani S."/>
            <person name="Lau K.J.X."/>
            <person name="Naqvi N.I."/>
        </authorList>
    </citation>
    <scope>NUCLEOTIDE SEQUENCE [LARGE SCALE GENOMIC DNA]</scope>
    <source>
        <strain evidence="2">GMP-LS</strain>
    </source>
</reference>
<evidence type="ECO:0000313" key="3">
    <source>
        <dbReference type="Proteomes" id="UP001305414"/>
    </source>
</evidence>
<protein>
    <submittedName>
        <fullName evidence="2">Uncharacterized protein</fullName>
    </submittedName>
</protein>
<evidence type="ECO:0000313" key="2">
    <source>
        <dbReference type="EMBL" id="KAK5627114.1"/>
    </source>
</evidence>
<dbReference type="EMBL" id="JAWHQM010000005">
    <property type="protein sequence ID" value="KAK5627114.1"/>
    <property type="molecule type" value="Genomic_DNA"/>
</dbReference>
<feature type="compositionally biased region" description="Basic and acidic residues" evidence="1">
    <location>
        <begin position="297"/>
        <end position="311"/>
    </location>
</feature>
<feature type="region of interest" description="Disordered" evidence="1">
    <location>
        <begin position="276"/>
        <end position="335"/>
    </location>
</feature>
<proteinExistence type="predicted"/>
<dbReference type="AlphaFoldDB" id="A0AAN7UDQ1"/>
<name>A0AAN7UDQ1_9PEZI</name>
<accession>A0AAN7UDQ1</accession>
<feature type="compositionally biased region" description="Basic residues" evidence="1">
    <location>
        <begin position="321"/>
        <end position="335"/>
    </location>
</feature>